<keyword evidence="2" id="KW-0223">Dioxygenase</keyword>
<dbReference type="PANTHER" id="PTHR46332">
    <property type="entry name" value="ASPARTATE BETA-HYDROXYLASE DOMAIN-CONTAINING PROTEIN 2"/>
    <property type="match status" value="1"/>
</dbReference>
<comment type="similarity">
    <text evidence="1">Belongs to the aspartyl/asparaginyl beta-hydroxylase family.</text>
</comment>
<dbReference type="PANTHER" id="PTHR46332:SF5">
    <property type="entry name" value="ASPARTATE BETA-HYDROXYLASE DOMAIN CONTAINING 2"/>
    <property type="match status" value="1"/>
</dbReference>
<sequence>MFIDTQQFPFLAHLRRSWRDIRDECLALAQDSFEPWVQRDMYDHGWSVYGLVAFGTRIDAALAACPRTAQALQHVPGLTTAGFSRMIPGTTIKPHEGWVTTVYRAHLGLVVPDGDCALRVGTQTRRWQAGDLFVFDDTVNHEAWNRTTGIRTVLLFDFLRPGRSMDELDELPTDVAAQVHRRTQPRL</sequence>
<organism evidence="5 6">
    <name type="scientific">Phytohabitans aurantiacus</name>
    <dbReference type="NCBI Taxonomy" id="3016789"/>
    <lineage>
        <taxon>Bacteria</taxon>
        <taxon>Bacillati</taxon>
        <taxon>Actinomycetota</taxon>
        <taxon>Actinomycetes</taxon>
        <taxon>Micromonosporales</taxon>
        <taxon>Micromonosporaceae</taxon>
    </lineage>
</organism>
<keyword evidence="6" id="KW-1185">Reference proteome</keyword>
<evidence type="ECO:0000256" key="2">
    <source>
        <dbReference type="ARBA" id="ARBA00022964"/>
    </source>
</evidence>
<dbReference type="InterPro" id="IPR007803">
    <property type="entry name" value="Asp/Arg/Pro-Hydrxlase"/>
</dbReference>
<feature type="domain" description="Aspartyl/asparaginy/proline hydroxylase" evidence="4">
    <location>
        <begin position="16"/>
        <end position="161"/>
    </location>
</feature>
<evidence type="ECO:0000313" key="6">
    <source>
        <dbReference type="Proteomes" id="UP001144280"/>
    </source>
</evidence>
<keyword evidence="3" id="KW-0560">Oxidoreductase</keyword>
<protein>
    <submittedName>
        <fullName evidence="5">Hydroxylase</fullName>
    </submittedName>
</protein>
<dbReference type="Pfam" id="PF05118">
    <property type="entry name" value="Asp_Arg_Hydrox"/>
    <property type="match status" value="1"/>
</dbReference>
<evidence type="ECO:0000313" key="5">
    <source>
        <dbReference type="EMBL" id="GLI00622.1"/>
    </source>
</evidence>
<dbReference type="Gene3D" id="2.60.120.330">
    <property type="entry name" value="B-lactam Antibiotic, Isopenicillin N Synthase, Chain"/>
    <property type="match status" value="1"/>
</dbReference>
<dbReference type="RefSeq" id="WP_281901077.1">
    <property type="nucleotide sequence ID" value="NZ_BSDI01000033.1"/>
</dbReference>
<dbReference type="Proteomes" id="UP001144280">
    <property type="component" value="Unassembled WGS sequence"/>
</dbReference>
<evidence type="ECO:0000256" key="3">
    <source>
        <dbReference type="ARBA" id="ARBA00023002"/>
    </source>
</evidence>
<dbReference type="InterPro" id="IPR027443">
    <property type="entry name" value="IPNS-like_sf"/>
</dbReference>
<dbReference type="SUPFAM" id="SSF51197">
    <property type="entry name" value="Clavaminate synthase-like"/>
    <property type="match status" value="1"/>
</dbReference>
<name>A0ABQ5R346_9ACTN</name>
<comment type="caution">
    <text evidence="5">The sequence shown here is derived from an EMBL/GenBank/DDBJ whole genome shotgun (WGS) entry which is preliminary data.</text>
</comment>
<evidence type="ECO:0000259" key="4">
    <source>
        <dbReference type="Pfam" id="PF05118"/>
    </source>
</evidence>
<gene>
    <name evidence="5" type="ORF">Pa4123_58980</name>
</gene>
<proteinExistence type="inferred from homology"/>
<dbReference type="InterPro" id="IPR051821">
    <property type="entry name" value="Asp/Asn_beta-hydroxylase"/>
</dbReference>
<dbReference type="EMBL" id="BSDI01000033">
    <property type="protein sequence ID" value="GLI00622.1"/>
    <property type="molecule type" value="Genomic_DNA"/>
</dbReference>
<evidence type="ECO:0000256" key="1">
    <source>
        <dbReference type="ARBA" id="ARBA00007730"/>
    </source>
</evidence>
<reference evidence="5" key="1">
    <citation type="submission" date="2022-12" db="EMBL/GenBank/DDBJ databases">
        <title>New Phytohabitans aurantiacus sp. RD004123 nov., an actinomycete isolated from soil.</title>
        <authorList>
            <person name="Triningsih D.W."/>
            <person name="Harunari E."/>
            <person name="Igarashi Y."/>
        </authorList>
    </citation>
    <scope>NUCLEOTIDE SEQUENCE</scope>
    <source>
        <strain evidence="5">RD004123</strain>
    </source>
</reference>
<accession>A0ABQ5R346</accession>